<dbReference type="OrthoDB" id="8742915at2"/>
<dbReference type="Pfam" id="PF13649">
    <property type="entry name" value="Methyltransf_25"/>
    <property type="match status" value="1"/>
</dbReference>
<dbReference type="AlphaFoldDB" id="A0A0W0UBF3"/>
<name>A0A0W0UBF3_9GAMM</name>
<evidence type="ECO:0000313" key="2">
    <source>
        <dbReference type="Proteomes" id="UP000054785"/>
    </source>
</evidence>
<dbReference type="Gene3D" id="3.40.50.150">
    <property type="entry name" value="Vaccinia Virus protein VP39"/>
    <property type="match status" value="1"/>
</dbReference>
<accession>A0A0W0UBF3</accession>
<protein>
    <submittedName>
        <fullName evidence="1">Mg-protoporphyrin IX methyl transferase</fullName>
    </submittedName>
</protein>
<dbReference type="PATRIC" id="fig|45065.4.peg.11"/>
<keyword evidence="2" id="KW-1185">Reference proteome</keyword>
<evidence type="ECO:0000313" key="1">
    <source>
        <dbReference type="EMBL" id="KTD04825.1"/>
    </source>
</evidence>
<sequence>MEYDKIRRDQVSFDARYFEKEKHNGVSYTLKETFDKILSLKLWGSTESVSGEGSSHHETRLLNKQLNELLTTYKIRILLDAPCGDLNWITQLNLSSIRYIGIDIVESLIQQHTSRYQDNDTFTFFQSDITRDPLPASDLIMCRDALVHFSHEDSLKALKNFKKSGASWLLTTTFPKSHGNTDITTGDWYPINLEKAPFNLPKPYQLIVEGCLQNNGMYEDKSLGLWRLEDLKI</sequence>
<dbReference type="RefSeq" id="WP_035903662.1">
    <property type="nucleotide sequence ID" value="NZ_CAAAHN010000003.1"/>
</dbReference>
<proteinExistence type="predicted"/>
<dbReference type="STRING" id="45065.Lgee_0009"/>
<dbReference type="InterPro" id="IPR041698">
    <property type="entry name" value="Methyltransf_25"/>
</dbReference>
<organism evidence="1 2">
    <name type="scientific">Legionella geestiana</name>
    <dbReference type="NCBI Taxonomy" id="45065"/>
    <lineage>
        <taxon>Bacteria</taxon>
        <taxon>Pseudomonadati</taxon>
        <taxon>Pseudomonadota</taxon>
        <taxon>Gammaproteobacteria</taxon>
        <taxon>Legionellales</taxon>
        <taxon>Legionellaceae</taxon>
        <taxon>Legionella</taxon>
    </lineage>
</organism>
<reference evidence="1 2" key="1">
    <citation type="submission" date="2015-11" db="EMBL/GenBank/DDBJ databases">
        <title>Genomic analysis of 38 Legionella species identifies large and diverse effector repertoires.</title>
        <authorList>
            <person name="Burstein D."/>
            <person name="Amaro F."/>
            <person name="Zusman T."/>
            <person name="Lifshitz Z."/>
            <person name="Cohen O."/>
            <person name="Gilbert J.A."/>
            <person name="Pupko T."/>
            <person name="Shuman H.A."/>
            <person name="Segal G."/>
        </authorList>
    </citation>
    <scope>NUCLEOTIDE SEQUENCE [LARGE SCALE GENOMIC DNA]</scope>
    <source>
        <strain evidence="1 2">ATCC 49504</strain>
    </source>
</reference>
<comment type="caution">
    <text evidence="1">The sequence shown here is derived from an EMBL/GenBank/DDBJ whole genome shotgun (WGS) entry which is preliminary data.</text>
</comment>
<dbReference type="GO" id="GO:0016740">
    <property type="term" value="F:transferase activity"/>
    <property type="evidence" value="ECO:0007669"/>
    <property type="project" value="UniProtKB-KW"/>
</dbReference>
<dbReference type="InterPro" id="IPR029063">
    <property type="entry name" value="SAM-dependent_MTases_sf"/>
</dbReference>
<dbReference type="Proteomes" id="UP000054785">
    <property type="component" value="Unassembled WGS sequence"/>
</dbReference>
<dbReference type="SUPFAM" id="SSF53335">
    <property type="entry name" value="S-adenosyl-L-methionine-dependent methyltransferases"/>
    <property type="match status" value="1"/>
</dbReference>
<keyword evidence="1" id="KW-0808">Transferase</keyword>
<dbReference type="EMBL" id="LNYC01000001">
    <property type="protein sequence ID" value="KTD04825.1"/>
    <property type="molecule type" value="Genomic_DNA"/>
</dbReference>
<gene>
    <name evidence="1" type="ORF">Lgee_0009</name>
</gene>